<accession>A0ACC3SGK6</accession>
<evidence type="ECO:0000313" key="2">
    <source>
        <dbReference type="Proteomes" id="UP001320706"/>
    </source>
</evidence>
<sequence>MSAIHVSNRLKLSRTVLDALGLISCGCSSHARLDRRHGPACYETVNMSYEEKMRKYDNIIKRGVKEPSPLGTGLFVGLRSLDPFLQYGILAKGVGTGLIEKLGLDVLPQGPPVITNTFIDSLGLSPYRLILLAMATGSAIKQNYWLLAISHEAFPASAAASVSAFNTLFNSLNSFFFICSATSASVNGEYFPQTPLLVGSALYTVGILTETVSEWQRKHFKDDPANKGKVYQGGLFSLARHINYGGYIFWRTGYALAAGGWTWGAFVAAFFSWDFATRGIPVLNSYCADRVGTILKVTRYEMLTLCAVWRTVGALPAADSVQAHPVHILRCQLLAPAFETYLLHVANYQLMTTFPLQCEPPSLLTVVLIYTCRRLCTRRPVDVILVPQQVVSVPVSSRH</sequence>
<comment type="caution">
    <text evidence="1">The sequence shown here is derived from an EMBL/GenBank/DDBJ whole genome shotgun (WGS) entry which is preliminary data.</text>
</comment>
<proteinExistence type="predicted"/>
<gene>
    <name evidence="1" type="ORF">M8818_003810</name>
</gene>
<dbReference type="EMBL" id="JAMKPW020000017">
    <property type="protein sequence ID" value="KAK8209115.1"/>
    <property type="molecule type" value="Genomic_DNA"/>
</dbReference>
<keyword evidence="2" id="KW-1185">Reference proteome</keyword>
<protein>
    <submittedName>
        <fullName evidence="1">Uncharacterized protein</fullName>
    </submittedName>
</protein>
<evidence type="ECO:0000313" key="1">
    <source>
        <dbReference type="EMBL" id="KAK8209115.1"/>
    </source>
</evidence>
<name>A0ACC3SGK6_9PEZI</name>
<reference evidence="1" key="1">
    <citation type="submission" date="2024-02" db="EMBL/GenBank/DDBJ databases">
        <title>Metagenome Assembled Genome of Zalaria obscura JY119.</title>
        <authorList>
            <person name="Vighnesh L."/>
            <person name="Jagadeeshwari U."/>
            <person name="Venkata Ramana C."/>
            <person name="Sasikala C."/>
        </authorList>
    </citation>
    <scope>NUCLEOTIDE SEQUENCE</scope>
    <source>
        <strain evidence="1">JY119</strain>
    </source>
</reference>
<organism evidence="1 2">
    <name type="scientific">Zalaria obscura</name>
    <dbReference type="NCBI Taxonomy" id="2024903"/>
    <lineage>
        <taxon>Eukaryota</taxon>
        <taxon>Fungi</taxon>
        <taxon>Dikarya</taxon>
        <taxon>Ascomycota</taxon>
        <taxon>Pezizomycotina</taxon>
        <taxon>Dothideomycetes</taxon>
        <taxon>Dothideomycetidae</taxon>
        <taxon>Dothideales</taxon>
        <taxon>Zalariaceae</taxon>
        <taxon>Zalaria</taxon>
    </lineage>
</organism>
<dbReference type="Proteomes" id="UP001320706">
    <property type="component" value="Unassembled WGS sequence"/>
</dbReference>